<feature type="non-terminal residue" evidence="2">
    <location>
        <position position="1"/>
    </location>
</feature>
<evidence type="ECO:0000256" key="1">
    <source>
        <dbReference type="SAM" id="MobiDB-lite"/>
    </source>
</evidence>
<proteinExistence type="predicted"/>
<feature type="non-terminal residue" evidence="2">
    <location>
        <position position="46"/>
    </location>
</feature>
<evidence type="ECO:0000313" key="2">
    <source>
        <dbReference type="EMBL" id="CAA9530991.1"/>
    </source>
</evidence>
<accession>A0A6J4TUT7</accession>
<organism evidence="2">
    <name type="scientific">uncultured Solirubrobacteraceae bacterium</name>
    <dbReference type="NCBI Taxonomy" id="1162706"/>
    <lineage>
        <taxon>Bacteria</taxon>
        <taxon>Bacillati</taxon>
        <taxon>Actinomycetota</taxon>
        <taxon>Thermoleophilia</taxon>
        <taxon>Solirubrobacterales</taxon>
        <taxon>Solirubrobacteraceae</taxon>
        <taxon>environmental samples</taxon>
    </lineage>
</organism>
<sequence>AHRERWQPVRPRPDRHRSRRSAHLDHRARSGEGLRLAERVDVLAQL</sequence>
<gene>
    <name evidence="2" type="ORF">AVDCRST_MAG67-4153</name>
</gene>
<dbReference type="AlphaFoldDB" id="A0A6J4TUT7"/>
<protein>
    <submittedName>
        <fullName evidence="2">Uncharacterized protein</fullName>
    </submittedName>
</protein>
<name>A0A6J4TUT7_9ACTN</name>
<dbReference type="EMBL" id="CADCVQ010000168">
    <property type="protein sequence ID" value="CAA9530991.1"/>
    <property type="molecule type" value="Genomic_DNA"/>
</dbReference>
<feature type="region of interest" description="Disordered" evidence="1">
    <location>
        <begin position="1"/>
        <end position="30"/>
    </location>
</feature>
<reference evidence="2" key="1">
    <citation type="submission" date="2020-02" db="EMBL/GenBank/DDBJ databases">
        <authorList>
            <person name="Meier V. D."/>
        </authorList>
    </citation>
    <scope>NUCLEOTIDE SEQUENCE</scope>
    <source>
        <strain evidence="2">AVDCRST_MAG67</strain>
    </source>
</reference>